<keyword evidence="8 9" id="KW-0472">Membrane</keyword>
<reference evidence="11 12" key="1">
    <citation type="submission" date="2018-04" db="EMBL/GenBank/DDBJ databases">
        <title>Halococcoides cellulosivorans gen. nov., sp. nov., an extremely halophilic cellulose-utilizing haloarchaeon from hypersaline lakes.</title>
        <authorList>
            <person name="Sorokin D.Y."/>
            <person name="Toshchakov S.V."/>
            <person name="Samarov N.I."/>
            <person name="Korzhenkov A."/>
            <person name="Kublanov I.V."/>
        </authorList>
    </citation>
    <scope>NUCLEOTIDE SEQUENCE [LARGE SCALE GENOMIC DNA]</scope>
    <source>
        <strain evidence="11 12">HArcel1</strain>
    </source>
</reference>
<keyword evidence="6 9" id="KW-0812">Transmembrane</keyword>
<evidence type="ECO:0000256" key="2">
    <source>
        <dbReference type="ARBA" id="ARBA00004141"/>
    </source>
</evidence>
<organism evidence="11 12">
    <name type="scientific">Halococcoides cellulosivorans</name>
    <dbReference type="NCBI Taxonomy" id="1679096"/>
    <lineage>
        <taxon>Archaea</taxon>
        <taxon>Methanobacteriati</taxon>
        <taxon>Methanobacteriota</taxon>
        <taxon>Stenosarchaea group</taxon>
        <taxon>Halobacteria</taxon>
        <taxon>Halobacteriales</taxon>
        <taxon>Haloarculaceae</taxon>
        <taxon>Halococcoides</taxon>
    </lineage>
</organism>
<protein>
    <recommendedName>
        <fullName evidence="9">Phosphate transporter</fullName>
    </recommendedName>
</protein>
<evidence type="ECO:0000256" key="4">
    <source>
        <dbReference type="ARBA" id="ARBA00022448"/>
    </source>
</evidence>
<comment type="subcellular location">
    <subcellularLocation>
        <location evidence="2 9">Membrane</location>
        <topology evidence="2 9">Multi-pass membrane protein</topology>
    </subcellularLocation>
</comment>
<feature type="transmembrane region" description="Helical" evidence="9">
    <location>
        <begin position="392"/>
        <end position="414"/>
    </location>
</feature>
<evidence type="ECO:0000256" key="10">
    <source>
        <dbReference type="SAM" id="MobiDB-lite"/>
    </source>
</evidence>
<dbReference type="AlphaFoldDB" id="A0A2R4WZ45"/>
<evidence type="ECO:0000256" key="3">
    <source>
        <dbReference type="ARBA" id="ARBA00009916"/>
    </source>
</evidence>
<dbReference type="Proteomes" id="UP000244727">
    <property type="component" value="Chromosome"/>
</dbReference>
<dbReference type="PANTHER" id="PTHR11101:SF80">
    <property type="entry name" value="PHOSPHATE TRANSPORTER"/>
    <property type="match status" value="1"/>
</dbReference>
<feature type="transmembrane region" description="Helical" evidence="9">
    <location>
        <begin position="75"/>
        <end position="94"/>
    </location>
</feature>
<dbReference type="RefSeq" id="WP_108381154.1">
    <property type="nucleotide sequence ID" value="NZ_CP028858.1"/>
</dbReference>
<evidence type="ECO:0000256" key="6">
    <source>
        <dbReference type="ARBA" id="ARBA00022692"/>
    </source>
</evidence>
<feature type="transmembrane region" description="Helical" evidence="9">
    <location>
        <begin position="230"/>
        <end position="248"/>
    </location>
</feature>
<gene>
    <name evidence="11" type="ORF">HARCEL1_03165</name>
</gene>
<comment type="similarity">
    <text evidence="3 9">Belongs to the inorganic phosphate transporter (PiT) (TC 2.A.20) family.</text>
</comment>
<keyword evidence="7 9" id="KW-1133">Transmembrane helix</keyword>
<evidence type="ECO:0000313" key="12">
    <source>
        <dbReference type="Proteomes" id="UP000244727"/>
    </source>
</evidence>
<evidence type="ECO:0000256" key="1">
    <source>
        <dbReference type="ARBA" id="ARBA00001981"/>
    </source>
</evidence>
<name>A0A2R4WZ45_9EURY</name>
<sequence length="415" mass="41832">MVEALIVVGLAVAVFVGFNIGGSSTGVAFGPSVGSQIVRKTTAAALFTAFAFVGAWTVGRNVITTMSSEIVDKAAFTPTASVGVLLFTGLALLISNLYGVPASTSMTAVGAIVGLGLATGTLKAAEMFTILSAWIVAPLIALAIGAVVGRYLYPYLDALFAFGRLSDPIVGIDRSGTIPRPRISADVPPRDLLGSLLVVAIGCYMGFSAGTSNAANAVAPLVGNGALNEGPLILLAVGAIGLGGFTIARRTLATIGNDITDLPILAALVVSTVGATIITVLSWQGIPASLAVSTTSCIIGLGWGRSSRVQTLTELASPAEPGPGPSIGALADPPTDDPETPASPTVGELADDGIPDPHELRVPAADVTPIGEPPAAARSAESLFDPAATARIVTLWILSPVLAVVSSYLLFALVL</sequence>
<evidence type="ECO:0000256" key="8">
    <source>
        <dbReference type="ARBA" id="ARBA00023136"/>
    </source>
</evidence>
<accession>A0A2R4WZ45</accession>
<dbReference type="GO" id="GO:0035435">
    <property type="term" value="P:phosphate ion transmembrane transport"/>
    <property type="evidence" value="ECO:0007669"/>
    <property type="project" value="TreeGrafter"/>
</dbReference>
<keyword evidence="4 9" id="KW-0813">Transport</keyword>
<evidence type="ECO:0000256" key="7">
    <source>
        <dbReference type="ARBA" id="ARBA00022989"/>
    </source>
</evidence>
<keyword evidence="12" id="KW-1185">Reference proteome</keyword>
<dbReference type="KEGG" id="harc:HARCEL1_03165"/>
<dbReference type="InterPro" id="IPR001204">
    <property type="entry name" value="Phos_transporter"/>
</dbReference>
<dbReference type="GO" id="GO:0005315">
    <property type="term" value="F:phosphate transmembrane transporter activity"/>
    <property type="evidence" value="ECO:0007669"/>
    <property type="project" value="InterPro"/>
</dbReference>
<comment type="function">
    <text evidence="1">Potential transporter for phosphate.</text>
</comment>
<feature type="region of interest" description="Disordered" evidence="10">
    <location>
        <begin position="316"/>
        <end position="360"/>
    </location>
</feature>
<dbReference type="PANTHER" id="PTHR11101">
    <property type="entry name" value="PHOSPHATE TRANSPORTER"/>
    <property type="match status" value="1"/>
</dbReference>
<feature type="transmembrane region" description="Helical" evidence="9">
    <location>
        <begin position="260"/>
        <end position="280"/>
    </location>
</feature>
<proteinExistence type="inferred from homology"/>
<dbReference type="Pfam" id="PF01384">
    <property type="entry name" value="PHO4"/>
    <property type="match status" value="1"/>
</dbReference>
<dbReference type="EMBL" id="CP028858">
    <property type="protein sequence ID" value="AWB26785.1"/>
    <property type="molecule type" value="Genomic_DNA"/>
</dbReference>
<evidence type="ECO:0000313" key="11">
    <source>
        <dbReference type="EMBL" id="AWB26785.1"/>
    </source>
</evidence>
<feature type="transmembrane region" description="Helical" evidence="9">
    <location>
        <begin position="127"/>
        <end position="146"/>
    </location>
</feature>
<keyword evidence="5 9" id="KW-0592">Phosphate transport</keyword>
<feature type="transmembrane region" description="Helical" evidence="9">
    <location>
        <begin position="192"/>
        <end position="210"/>
    </location>
</feature>
<evidence type="ECO:0000256" key="5">
    <source>
        <dbReference type="ARBA" id="ARBA00022592"/>
    </source>
</evidence>
<dbReference type="GeneID" id="36511474"/>
<evidence type="ECO:0000256" key="9">
    <source>
        <dbReference type="RuleBase" id="RU363058"/>
    </source>
</evidence>
<feature type="transmembrane region" description="Helical" evidence="9">
    <location>
        <begin position="44"/>
        <end position="63"/>
    </location>
</feature>
<dbReference type="GO" id="GO:0016020">
    <property type="term" value="C:membrane"/>
    <property type="evidence" value="ECO:0007669"/>
    <property type="project" value="UniProtKB-SubCell"/>
</dbReference>